<reference evidence="4" key="1">
    <citation type="journal article" date="2014" name="Nat. Commun.">
        <title>The tobacco genome sequence and its comparison with those of tomato and potato.</title>
        <authorList>
            <person name="Sierro N."/>
            <person name="Battey J.N."/>
            <person name="Ouadi S."/>
            <person name="Bakaher N."/>
            <person name="Bovet L."/>
            <person name="Willig A."/>
            <person name="Goepfert S."/>
            <person name="Peitsch M.C."/>
            <person name="Ivanov N.V."/>
        </authorList>
    </citation>
    <scope>NUCLEOTIDE SEQUENCE [LARGE SCALE GENOMIC DNA]</scope>
</reference>
<dbReference type="GO" id="GO:0019752">
    <property type="term" value="P:carboxylic acid metabolic process"/>
    <property type="evidence" value="ECO:0000318"/>
    <property type="project" value="GO_Central"/>
</dbReference>
<dbReference type="SMR" id="A0A1S4C701"/>
<dbReference type="PANTHER" id="PTHR31988:SF20">
    <property type="entry name" value="SIALATE O-ACETYLESTERASE DOMAIN-CONTAINING PROTEIN"/>
    <property type="match status" value="1"/>
</dbReference>
<evidence type="ECO:0000256" key="2">
    <source>
        <dbReference type="SAM" id="SignalP"/>
    </source>
</evidence>
<dbReference type="InterPro" id="IPR005181">
    <property type="entry name" value="SASA"/>
</dbReference>
<gene>
    <name evidence="5" type="primary">LOC107815619</name>
</gene>
<dbReference type="AlphaFoldDB" id="A0A1S4C701"/>
<feature type="signal peptide" evidence="2">
    <location>
        <begin position="1"/>
        <end position="21"/>
    </location>
</feature>
<sequence length="271" mass="29325">MAKSILLLLMLMASSYFTAIANSQVKNIFLLAGQSNMSGQGGVVKNKWDGIVPPECSPNPAILKLDANLQWVEATEPLHADIDVNVTCGIGPGMPFANSLLNKTACLGPVGLVPCALAGKKISEWQKGTFFYNQLVTRATAAKVLQEEYCGEIRAMLWYQGESDTVRMSDATAYKGRMQKFFTDLRSDLGLPDLLIIQVALASGGKHYTEIVREAQLNPDLPNIVTVDAKGLQLQKDNLHLTASSQVLLGQMMADAFLQTISTTSSSINSQ</sequence>
<dbReference type="SUPFAM" id="SSF52266">
    <property type="entry name" value="SGNH hydrolase"/>
    <property type="match status" value="1"/>
</dbReference>
<keyword evidence="1" id="KW-0378">Hydrolase</keyword>
<organism evidence="4 5">
    <name type="scientific">Nicotiana tabacum</name>
    <name type="common">Common tobacco</name>
    <dbReference type="NCBI Taxonomy" id="4097"/>
    <lineage>
        <taxon>Eukaryota</taxon>
        <taxon>Viridiplantae</taxon>
        <taxon>Streptophyta</taxon>
        <taxon>Embryophyta</taxon>
        <taxon>Tracheophyta</taxon>
        <taxon>Spermatophyta</taxon>
        <taxon>Magnoliopsida</taxon>
        <taxon>eudicotyledons</taxon>
        <taxon>Gunneridae</taxon>
        <taxon>Pentapetalae</taxon>
        <taxon>asterids</taxon>
        <taxon>lamiids</taxon>
        <taxon>Solanales</taxon>
        <taxon>Solanaceae</taxon>
        <taxon>Nicotianoideae</taxon>
        <taxon>Nicotianeae</taxon>
        <taxon>Nicotiana</taxon>
    </lineage>
</organism>
<dbReference type="RefSeq" id="XP_016496719.1">
    <property type="nucleotide sequence ID" value="XM_016641233.2"/>
</dbReference>
<accession>A0A1S4C701</accession>
<proteinExistence type="predicted"/>
<dbReference type="InterPro" id="IPR036514">
    <property type="entry name" value="SGNH_hydro_sf"/>
</dbReference>
<feature type="chain" id="PRO_5010241224" evidence="2">
    <location>
        <begin position="22"/>
        <end position="271"/>
    </location>
</feature>
<reference evidence="5" key="2">
    <citation type="submission" date="2025-08" db="UniProtKB">
        <authorList>
            <consortium name="RefSeq"/>
        </authorList>
    </citation>
    <scope>IDENTIFICATION</scope>
    <source>
        <tissue evidence="5">Leaf</tissue>
    </source>
</reference>
<dbReference type="PANTHER" id="PTHR31988">
    <property type="entry name" value="ESTERASE, PUTATIVE (DUF303)-RELATED"/>
    <property type="match status" value="1"/>
</dbReference>
<dbReference type="RefSeq" id="XP_016496719.1">
    <property type="nucleotide sequence ID" value="XM_016641233.1"/>
</dbReference>
<dbReference type="GeneID" id="107815619"/>
<evidence type="ECO:0000313" key="5">
    <source>
        <dbReference type="RefSeq" id="XP_016496719.1"/>
    </source>
</evidence>
<dbReference type="KEGG" id="nta:107815619"/>
<keyword evidence="2" id="KW-0732">Signal</keyword>
<dbReference type="GO" id="GO:0052689">
    <property type="term" value="F:carboxylic ester hydrolase activity"/>
    <property type="evidence" value="ECO:0000318"/>
    <property type="project" value="GO_Central"/>
</dbReference>
<feature type="domain" description="Sialate O-acetylesterase" evidence="3">
    <location>
        <begin position="26"/>
        <end position="259"/>
    </location>
</feature>
<dbReference type="Pfam" id="PF03629">
    <property type="entry name" value="SASA"/>
    <property type="match status" value="1"/>
</dbReference>
<evidence type="ECO:0000256" key="1">
    <source>
        <dbReference type="ARBA" id="ARBA00022801"/>
    </source>
</evidence>
<dbReference type="Gene3D" id="3.40.50.1110">
    <property type="entry name" value="SGNH hydrolase"/>
    <property type="match status" value="1"/>
</dbReference>
<evidence type="ECO:0000313" key="4">
    <source>
        <dbReference type="Proteomes" id="UP000790787"/>
    </source>
</evidence>
<dbReference type="OMA" id="DMPYVKC"/>
<keyword evidence="4" id="KW-1185">Reference proteome</keyword>
<dbReference type="PaxDb" id="4097-A0A1S4C701"/>
<dbReference type="InterPro" id="IPR052940">
    <property type="entry name" value="Carb_Esterase_6"/>
</dbReference>
<evidence type="ECO:0000259" key="3">
    <source>
        <dbReference type="Pfam" id="PF03629"/>
    </source>
</evidence>
<dbReference type="OrthoDB" id="42638at2759"/>
<protein>
    <submittedName>
        <fullName evidence="5">Carbohydrate esterase At4g34215</fullName>
    </submittedName>
</protein>
<name>A0A1S4C701_TOBAC</name>
<dbReference type="Proteomes" id="UP000790787">
    <property type="component" value="Chromosome 22"/>
</dbReference>